<feature type="coiled-coil region" evidence="2">
    <location>
        <begin position="58"/>
        <end position="106"/>
    </location>
</feature>
<keyword evidence="2" id="KW-0175">Coiled coil</keyword>
<evidence type="ECO:0000256" key="2">
    <source>
        <dbReference type="SAM" id="Coils"/>
    </source>
</evidence>
<reference evidence="5" key="1">
    <citation type="submission" date="2025-08" db="UniProtKB">
        <authorList>
            <consortium name="RefSeq"/>
        </authorList>
    </citation>
    <scope>IDENTIFICATION</scope>
    <source>
        <tissue evidence="5">Fruit stalk</tissue>
    </source>
</reference>
<dbReference type="OrthoDB" id="787121at2759"/>
<dbReference type="GO" id="GO:0006457">
    <property type="term" value="P:protein folding"/>
    <property type="evidence" value="ECO:0007669"/>
    <property type="project" value="TreeGrafter"/>
</dbReference>
<dbReference type="InterPro" id="IPR040400">
    <property type="entry name" value="BAG5/6/7/8"/>
</dbReference>
<dbReference type="PANTHER" id="PTHR33322:SF16">
    <property type="entry name" value="BAG FAMILY MOLECULAR CHAPERONE REGULATOR 6"/>
    <property type="match status" value="1"/>
</dbReference>
<evidence type="ECO:0000313" key="5">
    <source>
        <dbReference type="RefSeq" id="XP_022770519.1"/>
    </source>
</evidence>
<organism evidence="4 5">
    <name type="scientific">Durio zibethinus</name>
    <name type="common">Durian</name>
    <dbReference type="NCBI Taxonomy" id="66656"/>
    <lineage>
        <taxon>Eukaryota</taxon>
        <taxon>Viridiplantae</taxon>
        <taxon>Streptophyta</taxon>
        <taxon>Embryophyta</taxon>
        <taxon>Tracheophyta</taxon>
        <taxon>Spermatophyta</taxon>
        <taxon>Magnoliopsida</taxon>
        <taxon>eudicotyledons</taxon>
        <taxon>Gunneridae</taxon>
        <taxon>Pentapetalae</taxon>
        <taxon>rosids</taxon>
        <taxon>malvids</taxon>
        <taxon>Malvales</taxon>
        <taxon>Malvaceae</taxon>
        <taxon>Helicteroideae</taxon>
        <taxon>Durio</taxon>
    </lineage>
</organism>
<evidence type="ECO:0000256" key="3">
    <source>
        <dbReference type="SAM" id="MobiDB-lite"/>
    </source>
</evidence>
<keyword evidence="1" id="KW-0143">Chaperone</keyword>
<dbReference type="PANTHER" id="PTHR33322">
    <property type="entry name" value="BAG DOMAIN CONTAINING PROTEIN, EXPRESSED"/>
    <property type="match status" value="1"/>
</dbReference>
<name>A0A6P6B0A1_DURZI</name>
<dbReference type="RefSeq" id="XP_022770519.1">
    <property type="nucleotide sequence ID" value="XM_022914784.1"/>
</dbReference>
<accession>A0A6P6B0A1</accession>
<gene>
    <name evidence="5" type="primary">LOC111313912</name>
</gene>
<dbReference type="GeneID" id="111313912"/>
<dbReference type="Proteomes" id="UP000515121">
    <property type="component" value="Unplaced"/>
</dbReference>
<sequence>MNSEDITTDMPPETAKERVLVETDAYSEPNIEKDLLPAPPAGSQMPNDEHDLAKIGGENKLIEEYKKLREMMEKLMEAGKDQLTVISNLTGRLKELEEKVSRNKKLSKPRYRKARYAPSYSMHVRARGRAAEVAM</sequence>
<dbReference type="AlphaFoldDB" id="A0A6P6B0A1"/>
<dbReference type="GO" id="GO:0009506">
    <property type="term" value="C:plasmodesma"/>
    <property type="evidence" value="ECO:0007669"/>
    <property type="project" value="TreeGrafter"/>
</dbReference>
<dbReference type="KEGG" id="dzi:111313912"/>
<proteinExistence type="predicted"/>
<evidence type="ECO:0000313" key="4">
    <source>
        <dbReference type="Proteomes" id="UP000515121"/>
    </source>
</evidence>
<keyword evidence="4" id="KW-1185">Reference proteome</keyword>
<evidence type="ECO:0000256" key="1">
    <source>
        <dbReference type="ARBA" id="ARBA00023186"/>
    </source>
</evidence>
<protein>
    <submittedName>
        <fullName evidence="5">Uncharacterized protein LOC111313912</fullName>
    </submittedName>
</protein>
<feature type="region of interest" description="Disordered" evidence="3">
    <location>
        <begin position="28"/>
        <end position="51"/>
    </location>
</feature>